<organism evidence="1 2">
    <name type="scientific">Hibiscus sabdariffa</name>
    <name type="common">roselle</name>
    <dbReference type="NCBI Taxonomy" id="183260"/>
    <lineage>
        <taxon>Eukaryota</taxon>
        <taxon>Viridiplantae</taxon>
        <taxon>Streptophyta</taxon>
        <taxon>Embryophyta</taxon>
        <taxon>Tracheophyta</taxon>
        <taxon>Spermatophyta</taxon>
        <taxon>Magnoliopsida</taxon>
        <taxon>eudicotyledons</taxon>
        <taxon>Gunneridae</taxon>
        <taxon>Pentapetalae</taxon>
        <taxon>rosids</taxon>
        <taxon>malvids</taxon>
        <taxon>Malvales</taxon>
        <taxon>Malvaceae</taxon>
        <taxon>Malvoideae</taxon>
        <taxon>Hibiscus</taxon>
    </lineage>
</organism>
<dbReference type="Proteomes" id="UP001472677">
    <property type="component" value="Unassembled WGS sequence"/>
</dbReference>
<comment type="caution">
    <text evidence="1">The sequence shown here is derived from an EMBL/GenBank/DDBJ whole genome shotgun (WGS) entry which is preliminary data.</text>
</comment>
<gene>
    <name evidence="1" type="ORF">V6N12_065713</name>
</gene>
<keyword evidence="2" id="KW-1185">Reference proteome</keyword>
<evidence type="ECO:0000313" key="2">
    <source>
        <dbReference type="Proteomes" id="UP001472677"/>
    </source>
</evidence>
<protein>
    <submittedName>
        <fullName evidence="1">Uncharacterized protein</fullName>
    </submittedName>
</protein>
<dbReference type="EMBL" id="JBBPBM010000002">
    <property type="protein sequence ID" value="KAK8597240.1"/>
    <property type="molecule type" value="Genomic_DNA"/>
</dbReference>
<evidence type="ECO:0000313" key="1">
    <source>
        <dbReference type="EMBL" id="KAK8597240.1"/>
    </source>
</evidence>
<name>A0ABR2G9I3_9ROSI</name>
<accession>A0ABR2G9I3</accession>
<sequence length="172" mass="18499">MLFVLGCLEKCACPIAFPFAYFFPAEAGVFGRDALSSMHATEIHGVKMRRQKIFKKYERERDPQIAQDVLLVAALLSMDWTSGRLLLSGLLVFLPLRLVVVMVAAVVTGVASPSAGTEKCTSSVLPACSNGSTGGMGWVAAERLAGSVVVGWAMKKAAAFGNWKQRKLMSEV</sequence>
<proteinExistence type="predicted"/>
<reference evidence="1 2" key="1">
    <citation type="journal article" date="2024" name="G3 (Bethesda)">
        <title>Genome assembly of Hibiscus sabdariffa L. provides insights into metabolisms of medicinal natural products.</title>
        <authorList>
            <person name="Kim T."/>
        </authorList>
    </citation>
    <scope>NUCLEOTIDE SEQUENCE [LARGE SCALE GENOMIC DNA]</scope>
    <source>
        <strain evidence="1">TK-2024</strain>
        <tissue evidence="1">Old leaves</tissue>
    </source>
</reference>